<sequence>MPEDSQWQVKDMLYIIGFMSWNETSFTILAGRRHDSIYPQAPKMVKVATDQFEFIKGHEYRRMTVRECAKVQTFSDDFIFLCHDLKPAPIDRVIANARL</sequence>
<dbReference type="RefSeq" id="WP_281463242.1">
    <property type="nucleotide sequence ID" value="NZ_JASBAN010000001.1"/>
</dbReference>
<dbReference type="GO" id="GO:0008168">
    <property type="term" value="F:methyltransferase activity"/>
    <property type="evidence" value="ECO:0007669"/>
    <property type="project" value="UniProtKB-KW"/>
</dbReference>
<keyword evidence="2" id="KW-0808">Transferase</keyword>
<dbReference type="InterPro" id="IPR001525">
    <property type="entry name" value="C5_MeTfrase"/>
</dbReference>
<keyword evidence="1 5" id="KW-0489">Methyltransferase</keyword>
<evidence type="ECO:0000256" key="1">
    <source>
        <dbReference type="ARBA" id="ARBA00022603"/>
    </source>
</evidence>
<accession>A0ABT6Q9T6</accession>
<dbReference type="Pfam" id="PF00145">
    <property type="entry name" value="DNA_methylase"/>
    <property type="match status" value="1"/>
</dbReference>
<comment type="caution">
    <text evidence="5">The sequence shown here is derived from an EMBL/GenBank/DDBJ whole genome shotgun (WGS) entry which is preliminary data.</text>
</comment>
<organism evidence="5 6">
    <name type="scientific">Commensalibacter nepenthis</name>
    <dbReference type="NCBI Taxonomy" id="3043872"/>
    <lineage>
        <taxon>Bacteria</taxon>
        <taxon>Pseudomonadati</taxon>
        <taxon>Pseudomonadota</taxon>
        <taxon>Alphaproteobacteria</taxon>
        <taxon>Acetobacterales</taxon>
        <taxon>Acetobacteraceae</taxon>
    </lineage>
</organism>
<name>A0ABT6Q9T6_9PROT</name>
<keyword evidence="3" id="KW-0680">Restriction system</keyword>
<proteinExistence type="predicted"/>
<evidence type="ECO:0000256" key="2">
    <source>
        <dbReference type="ARBA" id="ARBA00022679"/>
    </source>
</evidence>
<evidence type="ECO:0000313" key="5">
    <source>
        <dbReference type="EMBL" id="MDI2113659.1"/>
    </source>
</evidence>
<dbReference type="Proteomes" id="UP001431775">
    <property type="component" value="Unassembled WGS sequence"/>
</dbReference>
<dbReference type="InterPro" id="IPR029063">
    <property type="entry name" value="SAM-dependent_MTases_sf"/>
</dbReference>
<comment type="catalytic activity">
    <reaction evidence="4">
        <text>a 2'-deoxycytidine in DNA + S-adenosyl-L-methionine = a 5-methyl-2'-deoxycytidine in DNA + S-adenosyl-L-homocysteine + H(+)</text>
        <dbReference type="Rhea" id="RHEA:13681"/>
        <dbReference type="Rhea" id="RHEA-COMP:11369"/>
        <dbReference type="Rhea" id="RHEA-COMP:11370"/>
        <dbReference type="ChEBI" id="CHEBI:15378"/>
        <dbReference type="ChEBI" id="CHEBI:57856"/>
        <dbReference type="ChEBI" id="CHEBI:59789"/>
        <dbReference type="ChEBI" id="CHEBI:85452"/>
        <dbReference type="ChEBI" id="CHEBI:85454"/>
        <dbReference type="EC" id="2.1.1.37"/>
    </reaction>
</comment>
<keyword evidence="6" id="KW-1185">Reference proteome</keyword>
<dbReference type="Gene3D" id="3.90.120.10">
    <property type="entry name" value="DNA Methylase, subunit A, domain 2"/>
    <property type="match status" value="1"/>
</dbReference>
<dbReference type="GO" id="GO:0032259">
    <property type="term" value="P:methylation"/>
    <property type="evidence" value="ECO:0007669"/>
    <property type="project" value="UniProtKB-KW"/>
</dbReference>
<evidence type="ECO:0000313" key="6">
    <source>
        <dbReference type="Proteomes" id="UP001431775"/>
    </source>
</evidence>
<evidence type="ECO:0000256" key="4">
    <source>
        <dbReference type="ARBA" id="ARBA00047422"/>
    </source>
</evidence>
<reference evidence="5" key="1">
    <citation type="submission" date="2023-05" db="EMBL/GenBank/DDBJ databases">
        <title>Whole genome sequence of Commensalibacter sp.</title>
        <authorList>
            <person name="Charoenyingcharoen P."/>
            <person name="Yukphan P."/>
        </authorList>
    </citation>
    <scope>NUCLEOTIDE SEQUENCE</scope>
    <source>
        <strain evidence="5">TBRC 10068</strain>
    </source>
</reference>
<protein>
    <submittedName>
        <fullName evidence="5">DNA cytosine methyltransferase</fullName>
    </submittedName>
</protein>
<gene>
    <name evidence="5" type="ORF">QJV33_10300</name>
</gene>
<evidence type="ECO:0000256" key="3">
    <source>
        <dbReference type="ARBA" id="ARBA00022747"/>
    </source>
</evidence>
<dbReference type="EMBL" id="JASBAN010000001">
    <property type="protein sequence ID" value="MDI2113659.1"/>
    <property type="molecule type" value="Genomic_DNA"/>
</dbReference>
<dbReference type="SUPFAM" id="SSF53335">
    <property type="entry name" value="S-adenosyl-L-methionine-dependent methyltransferases"/>
    <property type="match status" value="1"/>
</dbReference>